<protein>
    <recommendedName>
        <fullName evidence="5">Universal stress protein</fullName>
    </recommendedName>
</protein>
<comment type="subunit">
    <text evidence="3">Homodimer.</text>
</comment>
<dbReference type="SUPFAM" id="SSF52402">
    <property type="entry name" value="Adenine nucleotide alpha hydrolases-like"/>
    <property type="match status" value="1"/>
</dbReference>
<dbReference type="OrthoDB" id="9792500at2"/>
<dbReference type="PANTHER" id="PTHR46268">
    <property type="entry name" value="STRESS RESPONSE PROTEIN NHAX"/>
    <property type="match status" value="1"/>
</dbReference>
<dbReference type="GO" id="GO:0005737">
    <property type="term" value="C:cytoplasm"/>
    <property type="evidence" value="ECO:0007669"/>
    <property type="project" value="UniProtKB-SubCell"/>
</dbReference>
<organism evidence="7 8">
    <name type="scientific">Kangiella geojedonensis</name>
    <dbReference type="NCBI Taxonomy" id="914150"/>
    <lineage>
        <taxon>Bacteria</taxon>
        <taxon>Pseudomonadati</taxon>
        <taxon>Pseudomonadota</taxon>
        <taxon>Gammaproteobacteria</taxon>
        <taxon>Kangiellales</taxon>
        <taxon>Kangiellaceae</taxon>
        <taxon>Kangiella</taxon>
    </lineage>
</organism>
<dbReference type="InterPro" id="IPR014729">
    <property type="entry name" value="Rossmann-like_a/b/a_fold"/>
</dbReference>
<dbReference type="HOGENOM" id="CLU_049301_11_3_6"/>
<keyword evidence="8" id="KW-1185">Reference proteome</keyword>
<evidence type="ECO:0000313" key="7">
    <source>
        <dbReference type="EMBL" id="AKE51643.1"/>
    </source>
</evidence>
<accession>A0A0F6RBK6</accession>
<name>A0A0F6RBK6_9GAMM</name>
<dbReference type="AlphaFoldDB" id="A0A0F6RBK6"/>
<dbReference type="PIRSF" id="PIRSF006276">
    <property type="entry name" value="UspA"/>
    <property type="match status" value="1"/>
</dbReference>
<evidence type="ECO:0000256" key="5">
    <source>
        <dbReference type="PIRNR" id="PIRNR006276"/>
    </source>
</evidence>
<evidence type="ECO:0000259" key="6">
    <source>
        <dbReference type="Pfam" id="PF00582"/>
    </source>
</evidence>
<feature type="domain" description="UspA" evidence="6">
    <location>
        <begin position="4"/>
        <end position="144"/>
    </location>
</feature>
<dbReference type="InterPro" id="IPR006015">
    <property type="entry name" value="Universal_stress_UspA"/>
</dbReference>
<dbReference type="InterPro" id="IPR006016">
    <property type="entry name" value="UspA"/>
</dbReference>
<evidence type="ECO:0000256" key="2">
    <source>
        <dbReference type="ARBA" id="ARBA00008791"/>
    </source>
</evidence>
<dbReference type="EMBL" id="CP010975">
    <property type="protein sequence ID" value="AKE51643.1"/>
    <property type="molecule type" value="Genomic_DNA"/>
</dbReference>
<evidence type="ECO:0000256" key="4">
    <source>
        <dbReference type="ARBA" id="ARBA00022490"/>
    </source>
</evidence>
<comment type="subcellular location">
    <subcellularLocation>
        <location evidence="1 5">Cytoplasm</location>
    </subcellularLocation>
</comment>
<evidence type="ECO:0000313" key="8">
    <source>
        <dbReference type="Proteomes" id="UP000034071"/>
    </source>
</evidence>
<sequence>MSLYNHIAVAVDLRKESKKVIKKAQNVLAEGGVIELLHVAEPIDAGLWAGAPFGAVVVNTEDLEQEALKAKKKRLEKLAEHFGISESKQHIEIGKPSRVIKKFADDHNCDLIVIGTHGQNGWELLLGSTANGVLHGAPCDVLSVQMKTKD</sequence>
<dbReference type="Pfam" id="PF00582">
    <property type="entry name" value="Usp"/>
    <property type="match status" value="1"/>
</dbReference>
<reference evidence="7 8" key="1">
    <citation type="submission" date="2015-02" db="EMBL/GenBank/DDBJ databases">
        <title>Complete genome sequence of Kangiella geojedonensis strain YCS-5T.</title>
        <authorList>
            <person name="Kim K.M."/>
        </authorList>
    </citation>
    <scope>NUCLEOTIDE SEQUENCE [LARGE SCALE GENOMIC DNA]</scope>
    <source>
        <strain evidence="7 8">YCS-5</strain>
    </source>
</reference>
<proteinExistence type="inferred from homology"/>
<evidence type="ECO:0000256" key="1">
    <source>
        <dbReference type="ARBA" id="ARBA00004496"/>
    </source>
</evidence>
<dbReference type="Proteomes" id="UP000034071">
    <property type="component" value="Chromosome"/>
</dbReference>
<dbReference type="KEGG" id="kge:TQ33_0666"/>
<dbReference type="PRINTS" id="PR01438">
    <property type="entry name" value="UNVRSLSTRESS"/>
</dbReference>
<dbReference type="Gene3D" id="3.40.50.620">
    <property type="entry name" value="HUPs"/>
    <property type="match status" value="1"/>
</dbReference>
<dbReference type="STRING" id="914150.TQ33_0666"/>
<gene>
    <name evidence="7" type="ORF">TQ33_0666</name>
</gene>
<keyword evidence="4 5" id="KW-0963">Cytoplasm</keyword>
<evidence type="ECO:0000256" key="3">
    <source>
        <dbReference type="ARBA" id="ARBA00011738"/>
    </source>
</evidence>
<comment type="similarity">
    <text evidence="2 5">Belongs to the universal stress protein A family.</text>
</comment>
<dbReference type="PANTHER" id="PTHR46268:SF23">
    <property type="entry name" value="UNIVERSAL STRESS PROTEIN A-RELATED"/>
    <property type="match status" value="1"/>
</dbReference>
<dbReference type="PATRIC" id="fig|914150.5.peg.677"/>
<dbReference type="RefSeq" id="WP_046560808.1">
    <property type="nucleotide sequence ID" value="NZ_CP010975.1"/>
</dbReference>